<dbReference type="Pfam" id="PF13419">
    <property type="entry name" value="HAD_2"/>
    <property type="match status" value="1"/>
</dbReference>
<dbReference type="CDD" id="cd07505">
    <property type="entry name" value="HAD_BPGM-like"/>
    <property type="match status" value="1"/>
</dbReference>
<reference evidence="3" key="4">
    <citation type="submission" date="2022-01" db="UniProtKB">
        <authorList>
            <consortium name="EnsemblPlants"/>
        </authorList>
    </citation>
    <scope>IDENTIFICATION</scope>
    <source>
        <strain evidence="3">subsp. vulgare</strain>
    </source>
</reference>
<proteinExistence type="evidence at transcript level"/>
<evidence type="ECO:0000313" key="2">
    <source>
        <dbReference type="EMBL" id="BAJ86480.1"/>
    </source>
</evidence>
<dbReference type="InterPro" id="IPR023214">
    <property type="entry name" value="HAD_sf"/>
</dbReference>
<reference evidence="3" key="3">
    <citation type="submission" date="2020-10" db="EMBL/GenBank/DDBJ databases">
        <authorList>
            <person name="Scholz U."/>
            <person name="Mascher M."/>
            <person name="Fiebig A."/>
        </authorList>
    </citation>
    <scope>NUCLEOTIDE SEQUENCE [LARGE SCALE GENOMIC DNA]</scope>
    <source>
        <strain evidence="3">cv. Morex</strain>
    </source>
</reference>
<dbReference type="RefSeq" id="XP_044979304.1">
    <property type="nucleotide sequence ID" value="XM_045123369.1"/>
</dbReference>
<dbReference type="KEGG" id="hvg:123446827"/>
<organism evidence="2">
    <name type="scientific">Hordeum vulgare subsp. vulgare</name>
    <name type="common">Domesticated barley</name>
    <dbReference type="NCBI Taxonomy" id="112509"/>
    <lineage>
        <taxon>Eukaryota</taxon>
        <taxon>Viridiplantae</taxon>
        <taxon>Streptophyta</taxon>
        <taxon>Embryophyta</taxon>
        <taxon>Tracheophyta</taxon>
        <taxon>Spermatophyta</taxon>
        <taxon>Magnoliopsida</taxon>
        <taxon>Liliopsida</taxon>
        <taxon>Poales</taxon>
        <taxon>Poaceae</taxon>
        <taxon>BOP clade</taxon>
        <taxon>Pooideae</taxon>
        <taxon>Triticodae</taxon>
        <taxon>Triticeae</taxon>
        <taxon>Hordeinae</taxon>
        <taxon>Hordeum</taxon>
    </lineage>
</organism>
<protein>
    <submittedName>
        <fullName evidence="2">Predicted protein</fullName>
    </submittedName>
</protein>
<accession>F2CUF9</accession>
<dbReference type="NCBIfam" id="TIGR01509">
    <property type="entry name" value="HAD-SF-IA-v3"/>
    <property type="match status" value="1"/>
</dbReference>
<dbReference type="InterPro" id="IPR036412">
    <property type="entry name" value="HAD-like_sf"/>
</dbReference>
<dbReference type="AlphaFoldDB" id="F2CUF9"/>
<dbReference type="InterPro" id="IPR041492">
    <property type="entry name" value="HAD_2"/>
</dbReference>
<keyword evidence="4" id="KW-1185">Reference proteome</keyword>
<sequence>MMMVDTVSASTSFIAHHPFDHHRPKGIHARRTLHVVSCRHLGTAFAGRRLVARVVPTRQPARRLADWPARALAAVGFTKEAVPRKEFRGIPGEGDTGGLGTDDAPPAATPSWPPRNRADDPSLHNPLMRLERMGCGWVGVIFEWEGVVVEDDTRLERQAWLTLAEEEGKSPPPAFVLRRVEGMKAEHAVSEVLCWSRDPSELRRLAARKEEIHGGLRGAASQMRDGSREFMSTLVNYKIPLAVASTRPRKAVEAAIEAVGARGFFDAVVAAEDVYRGKPDPELFLYAAQLLGFIPERCVVFGNSNSAVEAAHDARMKCVAVASKHPAYELSAADLVVKRLDELSVVDLKNLADIDSPEFGMEPEPEMEEEEDDAPPSTAVGVDDIFL</sequence>
<feature type="compositionally biased region" description="Acidic residues" evidence="1">
    <location>
        <begin position="361"/>
        <end position="374"/>
    </location>
</feature>
<dbReference type="Gene3D" id="3.40.50.1000">
    <property type="entry name" value="HAD superfamily/HAD-like"/>
    <property type="match status" value="1"/>
</dbReference>
<gene>
    <name evidence="3" type="primary">LOC123446827</name>
</gene>
<dbReference type="PANTHER" id="PTHR47108">
    <property type="entry name" value="5-AMINO-6-(5-PHOSPHO-D-RIBITYLAMINO)URACIL PHOSPHATASE, CHLOROPLASTIC"/>
    <property type="match status" value="1"/>
</dbReference>
<feature type="compositionally biased region" description="Gly residues" evidence="1">
    <location>
        <begin position="91"/>
        <end position="100"/>
    </location>
</feature>
<feature type="region of interest" description="Disordered" evidence="1">
    <location>
        <begin position="86"/>
        <end position="118"/>
    </location>
</feature>
<dbReference type="OMA" id="QFIPERC"/>
<dbReference type="Proteomes" id="UP000011116">
    <property type="component" value="Chromosome 4H"/>
</dbReference>
<dbReference type="InterPro" id="IPR023198">
    <property type="entry name" value="PGP-like_dom2"/>
</dbReference>
<dbReference type="SMR" id="F2CUF9"/>
<dbReference type="InterPro" id="IPR006439">
    <property type="entry name" value="HAD-SF_hydro_IA"/>
</dbReference>
<dbReference type="PANTHER" id="PTHR47108:SF1">
    <property type="entry name" value="5-AMINO-6-(5-PHOSPHO-D-RIBITYLAMINO)URACIL PHOSPHATASE, CHLOROPLASTIC"/>
    <property type="match status" value="1"/>
</dbReference>
<dbReference type="GeneID" id="123446827"/>
<reference evidence="4" key="2">
    <citation type="journal article" date="2012" name="Nature">
        <title>A physical, genetic and functional sequence assembly of the barley genome.</title>
        <authorList>
            <consortium name="The International Barley Genome Sequencing Consortium"/>
            <person name="Mayer K.F."/>
            <person name="Waugh R."/>
            <person name="Brown J.W."/>
            <person name="Schulman A."/>
            <person name="Langridge P."/>
            <person name="Platzer M."/>
            <person name="Fincher G.B."/>
            <person name="Muehlbauer G.J."/>
            <person name="Sato K."/>
            <person name="Close T.J."/>
            <person name="Wise R.P."/>
            <person name="Stein N."/>
        </authorList>
    </citation>
    <scope>NUCLEOTIDE SEQUENCE [LARGE SCALE GENOMIC DNA]</scope>
    <source>
        <strain evidence="4">cv. Morex</strain>
    </source>
</reference>
<dbReference type="GO" id="GO:0009231">
    <property type="term" value="P:riboflavin biosynthetic process"/>
    <property type="evidence" value="ECO:0000318"/>
    <property type="project" value="GO_Central"/>
</dbReference>
<evidence type="ECO:0000313" key="3">
    <source>
        <dbReference type="EnsemblPlants" id="HORVU.MOREX.r3.4HG0331890.1.CDS1"/>
    </source>
</evidence>
<feature type="region of interest" description="Disordered" evidence="1">
    <location>
        <begin position="357"/>
        <end position="387"/>
    </location>
</feature>
<dbReference type="OrthoDB" id="40579at2759"/>
<dbReference type="Gene3D" id="1.10.150.240">
    <property type="entry name" value="Putative phosphatase, domain 2"/>
    <property type="match status" value="1"/>
</dbReference>
<dbReference type="SUPFAM" id="SSF56784">
    <property type="entry name" value="HAD-like"/>
    <property type="match status" value="1"/>
</dbReference>
<dbReference type="Gramene" id="HORVU.MOREX.r3.4HG0331890.1">
    <property type="protein sequence ID" value="HORVU.MOREX.r3.4HG0331890.1.CDS1"/>
    <property type="gene ID" value="HORVU.MOREX.r3.4HG0331890"/>
</dbReference>
<dbReference type="EMBL" id="AK355261">
    <property type="protein sequence ID" value="BAJ86480.1"/>
    <property type="molecule type" value="mRNA"/>
</dbReference>
<dbReference type="EnsemblPlants" id="HORVU.MOREX.r3.4HG0331890.1">
    <property type="protein sequence ID" value="HORVU.MOREX.r3.4HG0331890.1.CDS1"/>
    <property type="gene ID" value="HORVU.MOREX.r3.4HG0331890"/>
</dbReference>
<dbReference type="Gramene" id="HORVU.MOREX.r2.4HG0276500.1">
    <property type="protein sequence ID" value="HORVU.MOREX.r2.4HG0276500.1.CDS.1"/>
    <property type="gene ID" value="HORVU.MOREX.r2.4HG0276500"/>
</dbReference>
<evidence type="ECO:0000256" key="1">
    <source>
        <dbReference type="SAM" id="MobiDB-lite"/>
    </source>
</evidence>
<name>F2CUF9_HORVV</name>
<dbReference type="STRING" id="112509.F2CUF9"/>
<dbReference type="eggNOG" id="KOG2914">
    <property type="taxonomic scope" value="Eukaryota"/>
</dbReference>
<evidence type="ECO:0000313" key="4">
    <source>
        <dbReference type="Proteomes" id="UP000011116"/>
    </source>
</evidence>
<reference evidence="2" key="1">
    <citation type="journal article" date="2011" name="Plant Physiol.">
        <title>Comprehensive sequence analysis of 24,783 barley full-length cDNAs derived from 12 clone libraries.</title>
        <authorList>
            <person name="Matsumoto T."/>
            <person name="Tanaka T."/>
            <person name="Sakai H."/>
            <person name="Amano N."/>
            <person name="Kanamori H."/>
            <person name="Kurita K."/>
            <person name="Kikuta A."/>
            <person name="Kamiya K."/>
            <person name="Yamamoto M."/>
            <person name="Ikawa H."/>
            <person name="Fujii N."/>
            <person name="Hori K."/>
            <person name="Itoh T."/>
            <person name="Sato K."/>
        </authorList>
    </citation>
    <scope>NUCLEOTIDE SEQUENCE</scope>
    <source>
        <tissue evidence="2">Shoot</tissue>
    </source>
</reference>
<dbReference type="PaxDb" id="4513-MLOC_75766.1"/>